<dbReference type="InterPro" id="IPR004358">
    <property type="entry name" value="Sig_transdc_His_kin-like_C"/>
</dbReference>
<sequence>MRKLINLSGYKRLKQKDADQFAKYYMGFSSIDHHYVIIQKVIEPSLLSSYDFEHLQKEAELISEMNHPSIVPPMRLEKKNNEIFPVYEPFRGVPFKKYVYTQTYSLKEFFVLAIQLCEIVENTHDKDFMFLHLNPYNFMVNTEKQQVFLLGIFNSIIKGKTLKSNRMNKILPAWEIAYISPELTGRMNVHADSRANLYTLGIIFYEMLTKQLPFAAAGLSETIHSHLTRLPKSPSEFQLEIPEIISTIILKLLEKSPDERYQSANSLKKDLEHCYHEYLKTGWVKNFPLRILNKQTSERKNTLYGREQELNILTEGLQHVLSGHQKTAFIFGTSGSGKTSLVYEMRNSVIENRVIFLEGKFDQLHRYIPYTPIIQAFKTWIRIILSKGEAELSIWKTKILHELGPNASSLSFLLPEIEWIIGNQPIIEGLSSFDNHSLYLIMFHKLIKLISDDCPLIFFIDDLQWADAASLELICYLVTNNHSNRVYIMIAYRDGTDLHENKPVNDALRNILAVHDDNIVIPLQPLTEEQIMQWICVHYDIEKDSSKSKQLSSIIYKITAGNPFFITQIFRSLSREKIVQADGTAHKIHYTVLKELSINEDIVSYVISRIKKLPQKEQEILKAASCFGQKVDGNKLAAVLNMDNQLTDHLLLAAVNKGFLVLVNENNQNEKADFLFIHDRVQQALYSLLTLDEKQIIHLNIGRHLKSNGNTHLDKEDLFEVVSHLNFSDRLLLVEERKELASLNAVSGNEAIKAAAFQAAYVYFSHARKLLHENSWKENYALTFQIMKGLGESAYLNSKFDEAEHAFNEVLEKAHTKEEKIKLYNMMIKLFTHLHRVNEAVDAGLKGMQLFSWKIKHNPGKTDIAKELLLIKLSLIDKNPASLLDLPEMKEESKKLFLQTLINLNAPSFHVNQNLSTYLMLKAFQFTLKYGKTDTSSLVFNNFSLIQSAGFGNFTASYEYGNLAIKHVEQSNRIDLKARVFFVFGTFVNHWKNPLYKNLDYLRESQHYSVESGNIHLAGATSSFIIMTLLLKGERLEDVLAGVNTQLEFVKSINYRISVDFINEMKHWLEVLMNQDIKPDFDMPITNNDQSGDVIHYTLRLQMAFLLNEEAHAKKILEKLTRLINKTNVLVITPDYYFYHTLWLCRFYKNSNSAEKKVYIRTMKKHIKKMKKWSKNSPANYQHKYLLMKAEFLKVLEKSKEDIAGHYEKAAHYASENGFIQDEAITYECIGHFYMNIGYRQLGHYYLKMAYEQFLNWGTIRKAEDLSSQYPGLSPHIREESSKGLNLDAQTIIKAALAISKEINYEELMVVMMKIMIENAGAEKGYLFLNEEAKLNLAIQGDLQKISILDYPLVINDLHHEIPLQLIHYVHKTEEPIVLENASKIGLFTEDPYIKSKKPKSVLSLPIKYQNLLIGILYLENNMISHAFTEDRIQILMILSSQAAISIFNARVYMMLEDKVKARTVDLEAAISNLAEANKKLEQEETLRRDFLANISHDLRTPITSIQGYIEALIDGIVETPDKQLIYLKRSRDRIISLNHLIQDLFDLSQLTSGNIHFLMENVAVNKLFHHLSGQYEWDVKKSGLDYIITIPNLTDQYYPLVYVDIRRIDQVISNLINNSIKYTKAGKIQLELIIDDTSDYVTFAVHDSGTGIEPNDIETIFNRSYTKKGQAKETGHGLGLAICKEIIRKHCGEIWAESEVSKGTSIYFTLPKIKIDEDELLSTPLIFDKQKKLNSFQT</sequence>
<dbReference type="CDD" id="cd00082">
    <property type="entry name" value="HisKA"/>
    <property type="match status" value="1"/>
</dbReference>
<dbReference type="InterPro" id="IPR003594">
    <property type="entry name" value="HATPase_dom"/>
</dbReference>
<evidence type="ECO:0000256" key="7">
    <source>
        <dbReference type="ARBA" id="ARBA00022840"/>
    </source>
</evidence>
<dbReference type="SUPFAM" id="SSF55781">
    <property type="entry name" value="GAF domain-like"/>
    <property type="match status" value="1"/>
</dbReference>
<dbReference type="PROSITE" id="PS50109">
    <property type="entry name" value="HIS_KIN"/>
    <property type="match status" value="1"/>
</dbReference>
<gene>
    <name evidence="12" type="ORF">FSZ17_22835</name>
</gene>
<dbReference type="InterPro" id="IPR036097">
    <property type="entry name" value="HisK_dim/P_sf"/>
</dbReference>
<dbReference type="InterPro" id="IPR005467">
    <property type="entry name" value="His_kinase_dom"/>
</dbReference>
<dbReference type="KEGG" id="bda:FSZ17_22835"/>
<dbReference type="InterPro" id="IPR053159">
    <property type="entry name" value="Hybrid_Histidine_Kinase"/>
</dbReference>
<evidence type="ECO:0000256" key="5">
    <source>
        <dbReference type="ARBA" id="ARBA00022741"/>
    </source>
</evidence>
<dbReference type="Gene3D" id="1.10.510.10">
    <property type="entry name" value="Transferase(Phosphotransferase) domain 1"/>
    <property type="match status" value="1"/>
</dbReference>
<keyword evidence="13" id="KW-1185">Reference proteome</keyword>
<dbReference type="Pfam" id="PF01590">
    <property type="entry name" value="GAF"/>
    <property type="match status" value="1"/>
</dbReference>
<dbReference type="GO" id="GO:0005524">
    <property type="term" value="F:ATP binding"/>
    <property type="evidence" value="ECO:0007669"/>
    <property type="project" value="UniProtKB-KW"/>
</dbReference>
<evidence type="ECO:0000256" key="3">
    <source>
        <dbReference type="ARBA" id="ARBA00022553"/>
    </source>
</evidence>
<dbReference type="InterPro" id="IPR003018">
    <property type="entry name" value="GAF"/>
</dbReference>
<name>A0A5B8ZCB1_CYTDA</name>
<dbReference type="SUPFAM" id="SSF56112">
    <property type="entry name" value="Protein kinase-like (PK-like)"/>
    <property type="match status" value="1"/>
</dbReference>
<evidence type="ECO:0000259" key="11">
    <source>
        <dbReference type="PROSITE" id="PS50109"/>
    </source>
</evidence>
<dbReference type="Pfam" id="PF13191">
    <property type="entry name" value="AAA_16"/>
    <property type="match status" value="1"/>
</dbReference>
<evidence type="ECO:0000256" key="6">
    <source>
        <dbReference type="ARBA" id="ARBA00022777"/>
    </source>
</evidence>
<dbReference type="EC" id="2.7.13.3" evidence="2"/>
<evidence type="ECO:0000256" key="8">
    <source>
        <dbReference type="ARBA" id="ARBA00023012"/>
    </source>
</evidence>
<dbReference type="InterPro" id="IPR000719">
    <property type="entry name" value="Prot_kinase_dom"/>
</dbReference>
<dbReference type="SUPFAM" id="SSF48452">
    <property type="entry name" value="TPR-like"/>
    <property type="match status" value="1"/>
</dbReference>
<evidence type="ECO:0000256" key="9">
    <source>
        <dbReference type="SAM" id="Coils"/>
    </source>
</evidence>
<dbReference type="InterPro" id="IPR011009">
    <property type="entry name" value="Kinase-like_dom_sf"/>
</dbReference>
<dbReference type="SUPFAM" id="SSF47384">
    <property type="entry name" value="Homodimeric domain of signal transducing histidine kinase"/>
    <property type="match status" value="1"/>
</dbReference>
<evidence type="ECO:0000259" key="10">
    <source>
        <dbReference type="PROSITE" id="PS50011"/>
    </source>
</evidence>
<feature type="domain" description="Histidine kinase" evidence="11">
    <location>
        <begin position="1494"/>
        <end position="1715"/>
    </location>
</feature>
<dbReference type="OrthoDB" id="9801841at2"/>
<dbReference type="InterPro" id="IPR011990">
    <property type="entry name" value="TPR-like_helical_dom_sf"/>
</dbReference>
<dbReference type="Proteomes" id="UP000321555">
    <property type="component" value="Chromosome"/>
</dbReference>
<evidence type="ECO:0000256" key="4">
    <source>
        <dbReference type="ARBA" id="ARBA00022679"/>
    </source>
</evidence>
<dbReference type="InterPro" id="IPR036890">
    <property type="entry name" value="HATPase_C_sf"/>
</dbReference>
<dbReference type="STRING" id="1742359.GCA_001439625_02943"/>
<dbReference type="InterPro" id="IPR029016">
    <property type="entry name" value="GAF-like_dom_sf"/>
</dbReference>
<dbReference type="Pfam" id="PF00512">
    <property type="entry name" value="HisKA"/>
    <property type="match status" value="1"/>
</dbReference>
<comment type="catalytic activity">
    <reaction evidence="1">
        <text>ATP + protein L-histidine = ADP + protein N-phospho-L-histidine.</text>
        <dbReference type="EC" id="2.7.13.3"/>
    </reaction>
</comment>
<feature type="coiled-coil region" evidence="9">
    <location>
        <begin position="1464"/>
        <end position="1494"/>
    </location>
</feature>
<dbReference type="SUPFAM" id="SSF52540">
    <property type="entry name" value="P-loop containing nucleoside triphosphate hydrolases"/>
    <property type="match status" value="1"/>
</dbReference>
<evidence type="ECO:0000256" key="1">
    <source>
        <dbReference type="ARBA" id="ARBA00000085"/>
    </source>
</evidence>
<accession>A0A5B8ZCB1</accession>
<dbReference type="PANTHER" id="PTHR43642">
    <property type="entry name" value="HYBRID SIGNAL TRANSDUCTION HISTIDINE KINASE G"/>
    <property type="match status" value="1"/>
</dbReference>
<proteinExistence type="predicted"/>
<evidence type="ECO:0000256" key="2">
    <source>
        <dbReference type="ARBA" id="ARBA00012438"/>
    </source>
</evidence>
<dbReference type="PRINTS" id="PR00344">
    <property type="entry name" value="BCTRLSENSOR"/>
</dbReference>
<dbReference type="SMART" id="SM00388">
    <property type="entry name" value="HisKA"/>
    <property type="match status" value="1"/>
</dbReference>
<keyword evidence="8" id="KW-0902">Two-component regulatory system</keyword>
<dbReference type="SUPFAM" id="SSF55874">
    <property type="entry name" value="ATPase domain of HSP90 chaperone/DNA topoisomerase II/histidine kinase"/>
    <property type="match status" value="1"/>
</dbReference>
<dbReference type="Pfam" id="PF02518">
    <property type="entry name" value="HATPase_c"/>
    <property type="match status" value="1"/>
</dbReference>
<dbReference type="EMBL" id="CP042593">
    <property type="protein sequence ID" value="QED49883.1"/>
    <property type="molecule type" value="Genomic_DNA"/>
</dbReference>
<keyword evidence="3" id="KW-0597">Phosphoprotein</keyword>
<dbReference type="PANTHER" id="PTHR43642:SF1">
    <property type="entry name" value="HYBRID SIGNAL TRANSDUCTION HISTIDINE KINASE G"/>
    <property type="match status" value="1"/>
</dbReference>
<dbReference type="InterPro" id="IPR003661">
    <property type="entry name" value="HisK_dim/P_dom"/>
</dbReference>
<keyword evidence="5" id="KW-0547">Nucleotide-binding</keyword>
<dbReference type="SMART" id="SM00220">
    <property type="entry name" value="S_TKc"/>
    <property type="match status" value="1"/>
</dbReference>
<dbReference type="SMART" id="SM00387">
    <property type="entry name" value="HATPase_c"/>
    <property type="match status" value="1"/>
</dbReference>
<dbReference type="Gene3D" id="3.30.450.40">
    <property type="match status" value="1"/>
</dbReference>
<dbReference type="PROSITE" id="PS50011">
    <property type="entry name" value="PROTEIN_KINASE_DOM"/>
    <property type="match status" value="1"/>
</dbReference>
<evidence type="ECO:0000313" key="12">
    <source>
        <dbReference type="EMBL" id="QED49883.1"/>
    </source>
</evidence>
<dbReference type="Pfam" id="PF00069">
    <property type="entry name" value="Pkinase"/>
    <property type="match status" value="1"/>
</dbReference>
<keyword evidence="7" id="KW-0067">ATP-binding</keyword>
<organism evidence="12 13">
    <name type="scientific">Cytobacillus dafuensis</name>
    <name type="common">Bacillus dafuensis</name>
    <dbReference type="NCBI Taxonomy" id="1742359"/>
    <lineage>
        <taxon>Bacteria</taxon>
        <taxon>Bacillati</taxon>
        <taxon>Bacillota</taxon>
        <taxon>Bacilli</taxon>
        <taxon>Bacillales</taxon>
        <taxon>Bacillaceae</taxon>
        <taxon>Cytobacillus</taxon>
    </lineage>
</organism>
<dbReference type="Gene3D" id="1.10.287.130">
    <property type="match status" value="1"/>
</dbReference>
<feature type="domain" description="Protein kinase" evidence="10">
    <location>
        <begin position="10"/>
        <end position="279"/>
    </location>
</feature>
<reference evidence="13" key="1">
    <citation type="submission" date="2019-08" db="EMBL/GenBank/DDBJ databases">
        <authorList>
            <person name="Zheng X."/>
        </authorList>
    </citation>
    <scope>NUCLEOTIDE SEQUENCE [LARGE SCALE GENOMIC DNA]</scope>
    <source>
        <strain evidence="13">FJAT-25496</strain>
    </source>
</reference>
<dbReference type="Pfam" id="PF25503">
    <property type="entry name" value="TPR_CHK1"/>
    <property type="match status" value="1"/>
</dbReference>
<dbReference type="Gene3D" id="3.40.50.300">
    <property type="entry name" value="P-loop containing nucleotide triphosphate hydrolases"/>
    <property type="match status" value="1"/>
</dbReference>
<keyword evidence="9" id="KW-0175">Coiled coil</keyword>
<evidence type="ECO:0000313" key="13">
    <source>
        <dbReference type="Proteomes" id="UP000321555"/>
    </source>
</evidence>
<keyword evidence="4" id="KW-0808">Transferase</keyword>
<dbReference type="GO" id="GO:0000155">
    <property type="term" value="F:phosphorelay sensor kinase activity"/>
    <property type="evidence" value="ECO:0007669"/>
    <property type="project" value="InterPro"/>
</dbReference>
<protein>
    <recommendedName>
        <fullName evidence="2">histidine kinase</fullName>
        <ecNumber evidence="2">2.7.13.3</ecNumber>
    </recommendedName>
</protein>
<dbReference type="SMART" id="SM00065">
    <property type="entry name" value="GAF"/>
    <property type="match status" value="1"/>
</dbReference>
<dbReference type="InterPro" id="IPR027417">
    <property type="entry name" value="P-loop_NTPase"/>
</dbReference>
<dbReference type="InterPro" id="IPR041664">
    <property type="entry name" value="AAA_16"/>
</dbReference>
<dbReference type="Gene3D" id="3.30.565.10">
    <property type="entry name" value="Histidine kinase-like ATPase, C-terminal domain"/>
    <property type="match status" value="1"/>
</dbReference>
<keyword evidence="6" id="KW-0418">Kinase</keyword>